<keyword evidence="2" id="KW-1185">Reference proteome</keyword>
<accession>A0ABQ3I4K0</accession>
<dbReference type="RefSeq" id="WP_189628635.1">
    <property type="nucleotide sequence ID" value="NZ_BNAG01000001.1"/>
</dbReference>
<evidence type="ECO:0000313" key="1">
    <source>
        <dbReference type="EMBL" id="GHE53739.1"/>
    </source>
</evidence>
<protein>
    <submittedName>
        <fullName evidence="1">Uncharacterized protein</fullName>
    </submittedName>
</protein>
<sequence length="175" mass="20459">MTTSKGQKLSEFEIEKILGKPIKPDIKSRKALGSTSFFLKKFESHTKKSSLKENHKCAFQKYEQGLLARVFHSGNVENLIFRFDSVSQVLLIKGKEIIDPKWYSPMAWLLKLGVPLRLARYFTVNSTDYSINEMTLIIKSEDHLLEMTTNGWFYEGQRRFFEPLFSKEVFKEIHL</sequence>
<organism evidence="1 2">
    <name type="scientific">Roseivirga thermotolerans</name>
    <dbReference type="NCBI Taxonomy" id="1758176"/>
    <lineage>
        <taxon>Bacteria</taxon>
        <taxon>Pseudomonadati</taxon>
        <taxon>Bacteroidota</taxon>
        <taxon>Cytophagia</taxon>
        <taxon>Cytophagales</taxon>
        <taxon>Roseivirgaceae</taxon>
        <taxon>Roseivirga</taxon>
    </lineage>
</organism>
<gene>
    <name evidence="1" type="ORF">GCM10011340_05310</name>
</gene>
<dbReference type="EMBL" id="BNAG01000001">
    <property type="protein sequence ID" value="GHE53739.1"/>
    <property type="molecule type" value="Genomic_DNA"/>
</dbReference>
<name>A0ABQ3I4K0_9BACT</name>
<comment type="caution">
    <text evidence="1">The sequence shown here is derived from an EMBL/GenBank/DDBJ whole genome shotgun (WGS) entry which is preliminary data.</text>
</comment>
<proteinExistence type="predicted"/>
<dbReference type="Proteomes" id="UP000658258">
    <property type="component" value="Unassembled WGS sequence"/>
</dbReference>
<evidence type="ECO:0000313" key="2">
    <source>
        <dbReference type="Proteomes" id="UP000658258"/>
    </source>
</evidence>
<reference evidence="2" key="1">
    <citation type="journal article" date="2019" name="Int. J. Syst. Evol. Microbiol.">
        <title>The Global Catalogue of Microorganisms (GCM) 10K type strain sequencing project: providing services to taxonomists for standard genome sequencing and annotation.</title>
        <authorList>
            <consortium name="The Broad Institute Genomics Platform"/>
            <consortium name="The Broad Institute Genome Sequencing Center for Infectious Disease"/>
            <person name="Wu L."/>
            <person name="Ma J."/>
        </authorList>
    </citation>
    <scope>NUCLEOTIDE SEQUENCE [LARGE SCALE GENOMIC DNA]</scope>
    <source>
        <strain evidence="2">CGMCC 1.15111</strain>
    </source>
</reference>